<keyword evidence="8" id="KW-0406">Ion transport</keyword>
<keyword evidence="7" id="KW-0915">Sodium</keyword>
<evidence type="ECO:0000256" key="1">
    <source>
        <dbReference type="ARBA" id="ARBA00004651"/>
    </source>
</evidence>
<evidence type="ECO:0000256" key="10">
    <source>
        <dbReference type="ARBA" id="ARBA00023201"/>
    </source>
</evidence>
<accession>A0AAD9IUS5</accession>
<feature type="transmembrane region" description="Helical" evidence="12">
    <location>
        <begin position="60"/>
        <end position="80"/>
    </location>
</feature>
<evidence type="ECO:0000256" key="2">
    <source>
        <dbReference type="ARBA" id="ARBA00006434"/>
    </source>
</evidence>
<evidence type="ECO:0000256" key="11">
    <source>
        <dbReference type="RuleBase" id="RU362091"/>
    </source>
</evidence>
<dbReference type="Gene3D" id="1.20.1730.10">
    <property type="entry name" value="Sodium/glucose cotransporter"/>
    <property type="match status" value="2"/>
</dbReference>
<dbReference type="Proteomes" id="UP001208570">
    <property type="component" value="Unassembled WGS sequence"/>
</dbReference>
<evidence type="ECO:0000256" key="5">
    <source>
        <dbReference type="ARBA" id="ARBA00022692"/>
    </source>
</evidence>
<evidence type="ECO:0000313" key="13">
    <source>
        <dbReference type="EMBL" id="KAK2141079.1"/>
    </source>
</evidence>
<evidence type="ECO:0000256" key="12">
    <source>
        <dbReference type="SAM" id="Phobius"/>
    </source>
</evidence>
<evidence type="ECO:0000256" key="6">
    <source>
        <dbReference type="ARBA" id="ARBA00022989"/>
    </source>
</evidence>
<keyword evidence="5 12" id="KW-0812">Transmembrane</keyword>
<name>A0AAD9IUS5_9ANNE</name>
<dbReference type="InterPro" id="IPR001734">
    <property type="entry name" value="Na/solute_symporter"/>
</dbReference>
<keyword evidence="14" id="KW-1185">Reference proteome</keyword>
<reference evidence="13" key="1">
    <citation type="journal article" date="2023" name="Mol. Biol. Evol.">
        <title>Third-Generation Sequencing Reveals the Adaptive Role of the Epigenome in Three Deep-Sea Polychaetes.</title>
        <authorList>
            <person name="Perez M."/>
            <person name="Aroh O."/>
            <person name="Sun Y."/>
            <person name="Lan Y."/>
            <person name="Juniper S.K."/>
            <person name="Young C.R."/>
            <person name="Angers B."/>
            <person name="Qian P.Y."/>
        </authorList>
    </citation>
    <scope>NUCLEOTIDE SEQUENCE</scope>
    <source>
        <strain evidence="13">P08H-3</strain>
    </source>
</reference>
<evidence type="ECO:0000256" key="7">
    <source>
        <dbReference type="ARBA" id="ARBA00023053"/>
    </source>
</evidence>
<feature type="transmembrane region" description="Helical" evidence="12">
    <location>
        <begin position="180"/>
        <end position="202"/>
    </location>
</feature>
<keyword evidence="4" id="KW-1003">Cell membrane</keyword>
<dbReference type="GO" id="GO:0006814">
    <property type="term" value="P:sodium ion transport"/>
    <property type="evidence" value="ECO:0007669"/>
    <property type="project" value="UniProtKB-KW"/>
</dbReference>
<dbReference type="InterPro" id="IPR038377">
    <property type="entry name" value="Na/Glc_symporter_sf"/>
</dbReference>
<evidence type="ECO:0000256" key="4">
    <source>
        <dbReference type="ARBA" id="ARBA00022475"/>
    </source>
</evidence>
<dbReference type="PANTHER" id="PTHR42985">
    <property type="entry name" value="SODIUM-COUPLED MONOCARBOXYLATE TRANSPORTER"/>
    <property type="match status" value="1"/>
</dbReference>
<comment type="subcellular location">
    <subcellularLocation>
        <location evidence="1">Cell membrane</location>
        <topology evidence="1">Multi-pass membrane protein</topology>
    </subcellularLocation>
</comment>
<gene>
    <name evidence="13" type="ORF">LSH36_1168g00060</name>
</gene>
<evidence type="ECO:0000313" key="14">
    <source>
        <dbReference type="Proteomes" id="UP001208570"/>
    </source>
</evidence>
<organism evidence="13 14">
    <name type="scientific">Paralvinella palmiformis</name>
    <dbReference type="NCBI Taxonomy" id="53620"/>
    <lineage>
        <taxon>Eukaryota</taxon>
        <taxon>Metazoa</taxon>
        <taxon>Spiralia</taxon>
        <taxon>Lophotrochozoa</taxon>
        <taxon>Annelida</taxon>
        <taxon>Polychaeta</taxon>
        <taxon>Sedentaria</taxon>
        <taxon>Canalipalpata</taxon>
        <taxon>Terebellida</taxon>
        <taxon>Terebelliformia</taxon>
        <taxon>Alvinellidae</taxon>
        <taxon>Paralvinella</taxon>
    </lineage>
</organism>
<evidence type="ECO:0000256" key="8">
    <source>
        <dbReference type="ARBA" id="ARBA00023065"/>
    </source>
</evidence>
<keyword evidence="6 12" id="KW-1133">Transmembrane helix</keyword>
<feature type="transmembrane region" description="Helical" evidence="12">
    <location>
        <begin position="143"/>
        <end position="168"/>
    </location>
</feature>
<dbReference type="PANTHER" id="PTHR42985:SF40">
    <property type="entry name" value="LD47995P-RELATED"/>
    <property type="match status" value="1"/>
</dbReference>
<keyword evidence="9 12" id="KW-0472">Membrane</keyword>
<keyword evidence="3" id="KW-0813">Transport</keyword>
<comment type="similarity">
    <text evidence="2 11">Belongs to the sodium:solute symporter (SSF) (TC 2.A.21) family.</text>
</comment>
<dbReference type="EMBL" id="JAODUP010001168">
    <property type="protein sequence ID" value="KAK2141079.1"/>
    <property type="molecule type" value="Genomic_DNA"/>
</dbReference>
<dbReference type="AlphaFoldDB" id="A0AAD9IUS5"/>
<sequence>MIIGHTAEIYVGGTSAWPNALLSFTIALSIVAWLFVPWFYRLNPTSVNKVLELRFGGRLVSTWGAVLSILLQGGLKAVIWTDVFQSVTMLAGVLTILIKGLIIVGGFSEAFRLVGEVNRLTLFNCCHCLSRTFLRALPDLADFSWPLCTAEHSVVVYGLLSIGFAFVVKEMPGPITQVSISVAGAMFGPVLAIFLISGIRLFSWCNSQVSVNIEPNPCCIGVLVYWI</sequence>
<protein>
    <submittedName>
        <fullName evidence="13">Uncharacterized protein</fullName>
    </submittedName>
</protein>
<proteinExistence type="inferred from homology"/>
<evidence type="ECO:0000256" key="3">
    <source>
        <dbReference type="ARBA" id="ARBA00022448"/>
    </source>
</evidence>
<keyword evidence="10" id="KW-0739">Sodium transport</keyword>
<evidence type="ECO:0000256" key="9">
    <source>
        <dbReference type="ARBA" id="ARBA00023136"/>
    </source>
</evidence>
<feature type="transmembrane region" description="Helical" evidence="12">
    <location>
        <begin position="87"/>
        <end position="107"/>
    </location>
</feature>
<dbReference type="Pfam" id="PF00474">
    <property type="entry name" value="SSF"/>
    <property type="match status" value="1"/>
</dbReference>
<dbReference type="PROSITE" id="PS50283">
    <property type="entry name" value="NA_SOLUT_SYMP_3"/>
    <property type="match status" value="2"/>
</dbReference>
<dbReference type="GO" id="GO:0015293">
    <property type="term" value="F:symporter activity"/>
    <property type="evidence" value="ECO:0007669"/>
    <property type="project" value="TreeGrafter"/>
</dbReference>
<feature type="transmembrane region" description="Helical" evidence="12">
    <location>
        <begin position="20"/>
        <end position="40"/>
    </location>
</feature>
<dbReference type="GO" id="GO:0005886">
    <property type="term" value="C:plasma membrane"/>
    <property type="evidence" value="ECO:0007669"/>
    <property type="project" value="UniProtKB-SubCell"/>
</dbReference>
<comment type="caution">
    <text evidence="13">The sequence shown here is derived from an EMBL/GenBank/DDBJ whole genome shotgun (WGS) entry which is preliminary data.</text>
</comment>
<dbReference type="InterPro" id="IPR051163">
    <property type="entry name" value="Sodium:Solute_Symporter_SSF"/>
</dbReference>